<dbReference type="EMBL" id="CVMT01000002">
    <property type="protein sequence ID" value="CRG86067.1"/>
    <property type="molecule type" value="Genomic_DNA"/>
</dbReference>
<name>A0A0U1LRM8_TALIS</name>
<feature type="compositionally biased region" description="Low complexity" evidence="1">
    <location>
        <begin position="973"/>
        <end position="987"/>
    </location>
</feature>
<dbReference type="OrthoDB" id="296767at2759"/>
<feature type="region of interest" description="Disordered" evidence="1">
    <location>
        <begin position="1040"/>
        <end position="1078"/>
    </location>
</feature>
<dbReference type="Pfam" id="PF08578">
    <property type="entry name" value="DUF1765"/>
    <property type="match status" value="1"/>
</dbReference>
<gene>
    <name evidence="2" type="ORF">PISL3812_03070</name>
</gene>
<feature type="compositionally biased region" description="Low complexity" evidence="1">
    <location>
        <begin position="1064"/>
        <end position="1078"/>
    </location>
</feature>
<evidence type="ECO:0000256" key="1">
    <source>
        <dbReference type="SAM" id="MobiDB-lite"/>
    </source>
</evidence>
<reference evidence="2 3" key="1">
    <citation type="submission" date="2015-04" db="EMBL/GenBank/DDBJ databases">
        <authorList>
            <person name="Syromyatnikov M.Y."/>
            <person name="Popov V.N."/>
        </authorList>
    </citation>
    <scope>NUCLEOTIDE SEQUENCE [LARGE SCALE GENOMIC DNA]</scope>
    <source>
        <strain evidence="2">WF-38-12</strain>
    </source>
</reference>
<feature type="compositionally biased region" description="Polar residues" evidence="1">
    <location>
        <begin position="8"/>
        <end position="23"/>
    </location>
</feature>
<evidence type="ECO:0000313" key="2">
    <source>
        <dbReference type="EMBL" id="CRG86067.1"/>
    </source>
</evidence>
<dbReference type="PANTHER" id="PTHR37988:SF1">
    <property type="entry name" value="UPF0592 MEMBRANE PROTEIN C7D4.03C"/>
    <property type="match status" value="1"/>
</dbReference>
<dbReference type="AlphaFoldDB" id="A0A0U1LRM8"/>
<keyword evidence="3" id="KW-1185">Reference proteome</keyword>
<feature type="compositionally biased region" description="Pro residues" evidence="1">
    <location>
        <begin position="275"/>
        <end position="284"/>
    </location>
</feature>
<feature type="compositionally biased region" description="Polar residues" evidence="1">
    <location>
        <begin position="949"/>
        <end position="960"/>
    </location>
</feature>
<protein>
    <submittedName>
        <fullName evidence="2">UPF0592 membrane protein</fullName>
    </submittedName>
</protein>
<dbReference type="STRING" id="28573.A0A0U1LRM8"/>
<feature type="compositionally biased region" description="Polar residues" evidence="1">
    <location>
        <begin position="114"/>
        <end position="129"/>
    </location>
</feature>
<proteinExistence type="predicted"/>
<evidence type="ECO:0000313" key="3">
    <source>
        <dbReference type="Proteomes" id="UP000054383"/>
    </source>
</evidence>
<feature type="compositionally biased region" description="Acidic residues" evidence="1">
    <location>
        <begin position="1046"/>
        <end position="1056"/>
    </location>
</feature>
<dbReference type="PANTHER" id="PTHR37988">
    <property type="entry name" value="UPF0592 MEMBRANE PROTEIN C7D4.03C"/>
    <property type="match status" value="1"/>
</dbReference>
<dbReference type="OMA" id="KTCAYAF"/>
<dbReference type="InterPro" id="IPR013887">
    <property type="entry name" value="UPF0592"/>
</dbReference>
<dbReference type="Proteomes" id="UP000054383">
    <property type="component" value="Unassembled WGS sequence"/>
</dbReference>
<organism evidence="2 3">
    <name type="scientific">Talaromyces islandicus</name>
    <name type="common">Penicillium islandicum</name>
    <dbReference type="NCBI Taxonomy" id="28573"/>
    <lineage>
        <taxon>Eukaryota</taxon>
        <taxon>Fungi</taxon>
        <taxon>Dikarya</taxon>
        <taxon>Ascomycota</taxon>
        <taxon>Pezizomycotina</taxon>
        <taxon>Eurotiomycetes</taxon>
        <taxon>Eurotiomycetidae</taxon>
        <taxon>Eurotiales</taxon>
        <taxon>Trichocomaceae</taxon>
        <taxon>Talaromyces</taxon>
        <taxon>Talaromyces sect. Islandici</taxon>
    </lineage>
</organism>
<feature type="region of interest" description="Disordered" evidence="1">
    <location>
        <begin position="1"/>
        <end position="290"/>
    </location>
</feature>
<sequence length="1146" mass="127776">MALLSDVVQAQQLPPQPNSSSIQSAADPRSPPPPRAASFDSAKEEDGGHGPGSPGIKRSISDLSLSSKNDSSFRENLSAGKEILRRVTLRSPNKSKAAVPRSIPRESPKVPATASANGNVLQQKSTLAVTGSGVEVAGGESRSQPPVRPTKARSVSGKIATLARVPWMTTSRSPSPASIDSKRGTSTSREQSPTPISQSEAADDTSLRSEQATPGDLADESNRKVVNKRSRRPLSAFVPRSKSADPSATPPSPSLRGRKSLDQITPHHVSTTDLPPLPKAPVIPLPSTVDPPRKKDELWNVFRSLEADLHKFQAKSTNLKANVIRSSLLPFLSRYASHPSLNNLRPEDLDRRVNILNKWWTALLAMLHGRNHQSVSGTDRPIYLEAMAGIMVRVEWQIPYQPQASSATSSKSSFESSSDDFLVESIYHNVRNIFNQNLLSQMAFVVDRMSMKQAPASLVLFCGQACAYAFYFCPGIADMLVRLWNIPADMFRRIFTDPSIYRGLGARLIAQDLAMSFPLPVRSLAFASHAAVVKYFRQPPNLPLSAVQIQWHGPWVSRWCGRDSDLLFVFAKHFHILHCNFLSAKTEYSQRILTPGMSLIQAQLLVVLEDTIYRQSSSQVPENAFAASSVTFDDLMAGPDAAMSALPLGSANCQRSMAENRLIILLRDLLSDPSRDLEQARRSYADTFMRTLKSAARRISLYDHNACFILCDFVEEAAPLVNRYSRKIMEDVFDWPFWTDVCKQMTRSQNSLTEVRLFAFVFSLWKTWTSDPKRHRELCELFLLHDEYFYHYFSHWSPMVRAYFHRLLCWRVARFNENPTTVDSDIYGLLLDKLEQVWAYYLSSQSKAAKESKTPLSSAPCTPAPGRRILIIRCDNQQNSPTNLFTSFDRVTTPPSTLNNGGYRSHGVLTVDPNGFPPESQSAPKRRWNMLKSMFTATNNPKPGEVTPPGSSDESETNPMDNFMGDVITPTTSLSSQDSSSQAASDGDSSHELQNPHQPYIFRFSLEWHQWNGPSKNRRLYAPGLPNSTFVHIQRLRTKALPGPANDDEPLTDDCIDERRDTDTSTASTSNSYATNKTSVDETEAFDVSKLRDERLVASKYAGRALAEWSQVVSECDSFYERRRDEGVPSDNLVEVPTLSVDSFRK</sequence>
<feature type="compositionally biased region" description="Polar residues" evidence="1">
    <location>
        <begin position="168"/>
        <end position="200"/>
    </location>
</feature>
<feature type="region of interest" description="Disordered" evidence="1">
    <location>
        <begin position="936"/>
        <end position="995"/>
    </location>
</feature>
<accession>A0A0U1LRM8</accession>
<feature type="compositionally biased region" description="Low complexity" evidence="1">
    <location>
        <begin position="56"/>
        <end position="70"/>
    </location>
</feature>